<sequence length="25" mass="2823">MVEKPPERIEPTPSLSWARASAIWA</sequence>
<reference evidence="1 2" key="1">
    <citation type="journal article" date="2018" name="Front. Plant Sci.">
        <title>Red Clover (Trifolium pratense) and Zigzag Clover (T. medium) - A Picture of Genomic Similarities and Differences.</title>
        <authorList>
            <person name="Dluhosova J."/>
            <person name="Istvanek J."/>
            <person name="Nedelnik J."/>
            <person name="Repkova J."/>
        </authorList>
    </citation>
    <scope>NUCLEOTIDE SEQUENCE [LARGE SCALE GENOMIC DNA]</scope>
    <source>
        <strain evidence="2">cv. 10/8</strain>
        <tissue evidence="1">Leaf</tissue>
    </source>
</reference>
<proteinExistence type="predicted"/>
<dbReference type="Proteomes" id="UP000265520">
    <property type="component" value="Unassembled WGS sequence"/>
</dbReference>
<comment type="caution">
    <text evidence="1">The sequence shown here is derived from an EMBL/GenBank/DDBJ whole genome shotgun (WGS) entry which is preliminary data.</text>
</comment>
<keyword evidence="2" id="KW-1185">Reference proteome</keyword>
<accession>A0A392U0B0</accession>
<organism evidence="1 2">
    <name type="scientific">Trifolium medium</name>
    <dbReference type="NCBI Taxonomy" id="97028"/>
    <lineage>
        <taxon>Eukaryota</taxon>
        <taxon>Viridiplantae</taxon>
        <taxon>Streptophyta</taxon>
        <taxon>Embryophyta</taxon>
        <taxon>Tracheophyta</taxon>
        <taxon>Spermatophyta</taxon>
        <taxon>Magnoliopsida</taxon>
        <taxon>eudicotyledons</taxon>
        <taxon>Gunneridae</taxon>
        <taxon>Pentapetalae</taxon>
        <taxon>rosids</taxon>
        <taxon>fabids</taxon>
        <taxon>Fabales</taxon>
        <taxon>Fabaceae</taxon>
        <taxon>Papilionoideae</taxon>
        <taxon>50 kb inversion clade</taxon>
        <taxon>NPAAA clade</taxon>
        <taxon>Hologalegina</taxon>
        <taxon>IRL clade</taxon>
        <taxon>Trifolieae</taxon>
        <taxon>Trifolium</taxon>
    </lineage>
</organism>
<dbReference type="EMBL" id="LXQA010677004">
    <property type="protein sequence ID" value="MCI65505.1"/>
    <property type="molecule type" value="Genomic_DNA"/>
</dbReference>
<evidence type="ECO:0000313" key="2">
    <source>
        <dbReference type="Proteomes" id="UP000265520"/>
    </source>
</evidence>
<protein>
    <submittedName>
        <fullName evidence="1">Uncharacterized protein</fullName>
    </submittedName>
</protein>
<feature type="non-terminal residue" evidence="1">
    <location>
        <position position="25"/>
    </location>
</feature>
<dbReference type="AlphaFoldDB" id="A0A392U0B0"/>
<name>A0A392U0B0_9FABA</name>
<evidence type="ECO:0000313" key="1">
    <source>
        <dbReference type="EMBL" id="MCI65505.1"/>
    </source>
</evidence>